<comment type="caution">
    <text evidence="1">The sequence shown here is derived from an EMBL/GenBank/DDBJ whole genome shotgun (WGS) entry which is preliminary data.</text>
</comment>
<organism evidence="1">
    <name type="scientific">Salmonella enterica</name>
    <name type="common">Salmonella choleraesuis</name>
    <dbReference type="NCBI Taxonomy" id="28901"/>
    <lineage>
        <taxon>Bacteria</taxon>
        <taxon>Pseudomonadati</taxon>
        <taxon>Pseudomonadota</taxon>
        <taxon>Gammaproteobacteria</taxon>
        <taxon>Enterobacterales</taxon>
        <taxon>Enterobacteriaceae</taxon>
        <taxon>Salmonella</taxon>
    </lineage>
</organism>
<dbReference type="EMBL" id="AAGLUV010000027">
    <property type="protein sequence ID" value="EBP4586313.1"/>
    <property type="molecule type" value="Genomic_DNA"/>
</dbReference>
<accession>A0A5U3ILL1</accession>
<dbReference type="Proteomes" id="UP000839610">
    <property type="component" value="Unassembled WGS sequence"/>
</dbReference>
<sequence length="74" mass="8456">MANRKHTRADVKRIHTQTEIDRRLFRAHTIARAMHINILCDDVGDISPYYIAAVFSYLADDLRSMQKLAGTPGK</sequence>
<evidence type="ECO:0000313" key="1">
    <source>
        <dbReference type="EMBL" id="EBP4586313.1"/>
    </source>
</evidence>
<proteinExistence type="predicted"/>
<protein>
    <submittedName>
        <fullName evidence="1">Derepression protein</fullName>
    </submittedName>
</protein>
<gene>
    <name evidence="1" type="ORF">VH79_24620</name>
</gene>
<reference evidence="1" key="1">
    <citation type="submission" date="2018-07" db="EMBL/GenBank/DDBJ databases">
        <authorList>
            <consortium name="GenomeTrakr network: Whole genome sequencing for foodborne pathogen traceback"/>
        </authorList>
    </citation>
    <scope>NUCLEOTIDE SEQUENCE [LARGE SCALE GENOMIC DNA]</scope>
    <source>
        <strain evidence="1">FDA00008842</strain>
    </source>
</reference>
<dbReference type="AlphaFoldDB" id="A0A5U3ILL1"/>
<name>A0A5U3ILL1_SALER</name>